<name>A0ABM1EB27_PRICU</name>
<feature type="region of interest" description="Disordered" evidence="7">
    <location>
        <begin position="48"/>
        <end position="74"/>
    </location>
</feature>
<dbReference type="InterPro" id="IPR019395">
    <property type="entry name" value="Transmembrane_161A/B"/>
</dbReference>
<dbReference type="Proteomes" id="UP000695022">
    <property type="component" value="Unplaced"/>
</dbReference>
<organism evidence="10 11">
    <name type="scientific">Priapulus caudatus</name>
    <name type="common">Priapulid worm</name>
    <dbReference type="NCBI Taxonomy" id="37621"/>
    <lineage>
        <taxon>Eukaryota</taxon>
        <taxon>Metazoa</taxon>
        <taxon>Ecdysozoa</taxon>
        <taxon>Scalidophora</taxon>
        <taxon>Priapulida</taxon>
        <taxon>Priapulimorpha</taxon>
        <taxon>Priapulimorphida</taxon>
        <taxon>Priapulidae</taxon>
        <taxon>Priapulus</taxon>
    </lineage>
</organism>
<reference evidence="11" key="1">
    <citation type="submission" date="2025-08" db="UniProtKB">
        <authorList>
            <consortium name="RefSeq"/>
        </authorList>
    </citation>
    <scope>IDENTIFICATION</scope>
</reference>
<evidence type="ECO:0000256" key="5">
    <source>
        <dbReference type="ARBA" id="ARBA00023136"/>
    </source>
</evidence>
<feature type="transmembrane region" description="Helical" evidence="8">
    <location>
        <begin position="174"/>
        <end position="193"/>
    </location>
</feature>
<keyword evidence="4 8" id="KW-1133">Transmembrane helix</keyword>
<keyword evidence="10" id="KW-1185">Reference proteome</keyword>
<evidence type="ECO:0000256" key="9">
    <source>
        <dbReference type="SAM" id="SignalP"/>
    </source>
</evidence>
<dbReference type="Pfam" id="PF10268">
    <property type="entry name" value="Tmemb_161AB"/>
    <property type="match status" value="1"/>
</dbReference>
<evidence type="ECO:0000256" key="6">
    <source>
        <dbReference type="ARBA" id="ARBA00023180"/>
    </source>
</evidence>
<protein>
    <submittedName>
        <fullName evidence="11">Transmembrane protein 161B-like isoform X1</fullName>
    </submittedName>
</protein>
<evidence type="ECO:0000256" key="8">
    <source>
        <dbReference type="SAM" id="Phobius"/>
    </source>
</evidence>
<dbReference type="PANTHER" id="PTHR13624:SF6">
    <property type="entry name" value="EMEI"/>
    <property type="match status" value="1"/>
</dbReference>
<proteinExistence type="inferred from homology"/>
<sequence length="494" mass="55789">MGLFGAQLVFSMIMASFLQKLSQYFSLAQTVICYRLVRYMHPTDEELREAAGIPPPSSRSRGKKDARKQNGAAKDNSFTVPRNIQLKLTTAEVTDQDVVHLHFFTEYQWLVDFSSCAVIVYVITELFYWMTPHMAAGEVNLSLIWSLMALLFILRVLWSLTAQYFRGEDGGERAMCIMFAFFCLVSAMVVLVINEDILELGLDEAYALFSQGSNLFLATQGLESSGPASKISIKVILALCSALVGAFLIFPGMRLAQMYHSAQKYCADNFILRLLLHVNFLSPLIVMLLWIKPIGREIFTQVTWGKYGILMSSDGYESFRLWAVVAMVTLRLCLLTLHLQAYLNLAYDRVQLMSKEAGRISSTELQRMVARVFYYLCVVTLHYVVPAILILNVLFLLKTLGDGSWCSSAICEDYSQTEHERAPPSPFAKLPDAIGSSLKDATEQFQVAIVTLKQVFPPLFFRGILSYALWWLCGVNFASQVFGLTYYSYFAEQQ</sequence>
<evidence type="ECO:0000256" key="2">
    <source>
        <dbReference type="ARBA" id="ARBA00009706"/>
    </source>
</evidence>
<feature type="transmembrane region" description="Helical" evidence="8">
    <location>
        <begin position="468"/>
        <end position="489"/>
    </location>
</feature>
<evidence type="ECO:0000256" key="4">
    <source>
        <dbReference type="ARBA" id="ARBA00022989"/>
    </source>
</evidence>
<comment type="similarity">
    <text evidence="2">Belongs to the TMEM161 family.</text>
</comment>
<evidence type="ECO:0000313" key="10">
    <source>
        <dbReference type="Proteomes" id="UP000695022"/>
    </source>
</evidence>
<feature type="signal peptide" evidence="9">
    <location>
        <begin position="1"/>
        <end position="23"/>
    </location>
</feature>
<feature type="transmembrane region" description="Helical" evidence="8">
    <location>
        <begin position="142"/>
        <end position="162"/>
    </location>
</feature>
<dbReference type="PANTHER" id="PTHR13624">
    <property type="entry name" value="RE42071P"/>
    <property type="match status" value="1"/>
</dbReference>
<feature type="chain" id="PRO_5046764327" evidence="9">
    <location>
        <begin position="24"/>
        <end position="494"/>
    </location>
</feature>
<feature type="transmembrane region" description="Helical" evidence="8">
    <location>
        <begin position="109"/>
        <end position="130"/>
    </location>
</feature>
<gene>
    <name evidence="11" type="primary">LOC106810532</name>
</gene>
<keyword evidence="3 8" id="KW-0812">Transmembrane</keyword>
<evidence type="ECO:0000256" key="1">
    <source>
        <dbReference type="ARBA" id="ARBA00004141"/>
    </source>
</evidence>
<comment type="subcellular location">
    <subcellularLocation>
        <location evidence="1">Membrane</location>
        <topology evidence="1">Multi-pass membrane protein</topology>
    </subcellularLocation>
</comment>
<evidence type="ECO:0000256" key="3">
    <source>
        <dbReference type="ARBA" id="ARBA00022692"/>
    </source>
</evidence>
<keyword evidence="6" id="KW-0325">Glycoprotein</keyword>
<feature type="transmembrane region" description="Helical" evidence="8">
    <location>
        <begin position="321"/>
        <end position="345"/>
    </location>
</feature>
<feature type="transmembrane region" description="Helical" evidence="8">
    <location>
        <begin position="231"/>
        <end position="250"/>
    </location>
</feature>
<accession>A0ABM1EB27</accession>
<keyword evidence="9" id="KW-0732">Signal</keyword>
<keyword evidence="5 8" id="KW-0472">Membrane</keyword>
<evidence type="ECO:0000256" key="7">
    <source>
        <dbReference type="SAM" id="MobiDB-lite"/>
    </source>
</evidence>
<feature type="transmembrane region" description="Helical" evidence="8">
    <location>
        <begin position="372"/>
        <end position="395"/>
    </location>
</feature>
<dbReference type="RefSeq" id="XP_014669398.1">
    <property type="nucleotide sequence ID" value="XM_014813912.1"/>
</dbReference>
<feature type="transmembrane region" description="Helical" evidence="8">
    <location>
        <begin position="270"/>
        <end position="291"/>
    </location>
</feature>
<evidence type="ECO:0000313" key="11">
    <source>
        <dbReference type="RefSeq" id="XP_014669398.1"/>
    </source>
</evidence>
<dbReference type="GeneID" id="106810532"/>